<name>A0ABM4BRB4_HYDVU</name>
<evidence type="ECO:0000256" key="4">
    <source>
        <dbReference type="ARBA" id="ARBA00022989"/>
    </source>
</evidence>
<dbReference type="InterPro" id="IPR049941">
    <property type="entry name" value="LPLAT_7/PORCN-like"/>
</dbReference>
<evidence type="ECO:0000256" key="3">
    <source>
        <dbReference type="ARBA" id="ARBA00022692"/>
    </source>
</evidence>
<feature type="transmembrane region" description="Helical" evidence="7">
    <location>
        <begin position="346"/>
        <end position="368"/>
    </location>
</feature>
<reference evidence="9" key="1">
    <citation type="submission" date="2025-08" db="UniProtKB">
        <authorList>
            <consortium name="RefSeq"/>
        </authorList>
    </citation>
    <scope>IDENTIFICATION</scope>
</reference>
<dbReference type="PANTHER" id="PTHR13906">
    <property type="entry name" value="PORCUPINE"/>
    <property type="match status" value="1"/>
</dbReference>
<evidence type="ECO:0000313" key="8">
    <source>
        <dbReference type="Proteomes" id="UP001652625"/>
    </source>
</evidence>
<feature type="transmembrane region" description="Helical" evidence="7">
    <location>
        <begin position="90"/>
        <end position="106"/>
    </location>
</feature>
<dbReference type="Proteomes" id="UP001652625">
    <property type="component" value="Chromosome 04"/>
</dbReference>
<keyword evidence="6 9" id="KW-0012">Acyltransferase</keyword>
<dbReference type="PANTHER" id="PTHR13906:SF4">
    <property type="entry name" value="LYSOPHOSPHOLIPID ACYLTRANSFERASE 6"/>
    <property type="match status" value="1"/>
</dbReference>
<feature type="transmembrane region" description="Helical" evidence="7">
    <location>
        <begin position="207"/>
        <end position="227"/>
    </location>
</feature>
<dbReference type="GeneID" id="101235541"/>
<proteinExistence type="predicted"/>
<comment type="subcellular location">
    <subcellularLocation>
        <location evidence="1">Membrane</location>
        <topology evidence="1">Multi-pass membrane protein</topology>
    </subcellularLocation>
</comment>
<keyword evidence="8" id="KW-1185">Reference proteome</keyword>
<keyword evidence="3 7" id="KW-0812">Transmembrane</keyword>
<dbReference type="InterPro" id="IPR004299">
    <property type="entry name" value="MBOAT_fam"/>
</dbReference>
<feature type="transmembrane region" description="Helical" evidence="7">
    <location>
        <begin position="52"/>
        <end position="84"/>
    </location>
</feature>
<evidence type="ECO:0000256" key="6">
    <source>
        <dbReference type="ARBA" id="ARBA00023315"/>
    </source>
</evidence>
<feature type="transmembrane region" description="Helical" evidence="7">
    <location>
        <begin position="20"/>
        <end position="40"/>
    </location>
</feature>
<sequence>MLYGIFNNFGHKMGLSPDQVRAAAGLQISLVLAIIFRYLFNHKRVSPYTRHWLSFLWGVGLLFFCFKRETFHMLFSSFIVYIVIKFSKESVVHWLTLSSSMMYLSAIHINRMYYETGYVIEISGPLMLFAIKSSYIGCSIYDGYMKNKQGKEQVMRPTLLEYLSYIFNFSSVICGPPSEYQDYCDFIEGKEFIKHKTKQNEKDPSPIIPAVSKLILGYFMIGIYGLLSAKFAPIHLGDKRWKGSDLISMYMFAEMSLLLTKIKYYGAFFSGEAVNNFAGLGFREYDDNGKPCWDMLTPAHPIRLELAKNITEMVASWNILTARWLKKCIYNRISYHPTLFTWFFSALWHGFYPGYYFFFIPMCIGLYIGRKLRRRVRPYICKFTKLNLLYDILTWFLSRVLLTFYSAAFTMMDFEATLRFWRFLFYIGHLLLAAGILLVIILPEVSNSESKLKEHIELNDSSKKD</sequence>
<dbReference type="RefSeq" id="XP_065651693.1">
    <property type="nucleotide sequence ID" value="XM_065795621.1"/>
</dbReference>
<keyword evidence="4 7" id="KW-1133">Transmembrane helix</keyword>
<feature type="transmembrane region" description="Helical" evidence="7">
    <location>
        <begin position="420"/>
        <end position="442"/>
    </location>
</feature>
<organism evidence="8 9">
    <name type="scientific">Hydra vulgaris</name>
    <name type="common">Hydra</name>
    <name type="synonym">Hydra attenuata</name>
    <dbReference type="NCBI Taxonomy" id="6087"/>
    <lineage>
        <taxon>Eukaryota</taxon>
        <taxon>Metazoa</taxon>
        <taxon>Cnidaria</taxon>
        <taxon>Hydrozoa</taxon>
        <taxon>Hydroidolina</taxon>
        <taxon>Anthoathecata</taxon>
        <taxon>Aplanulata</taxon>
        <taxon>Hydridae</taxon>
        <taxon>Hydra</taxon>
    </lineage>
</organism>
<protein>
    <submittedName>
        <fullName evidence="9">Lysophospholipid acyltransferase 2 isoform X2</fullName>
    </submittedName>
</protein>
<evidence type="ECO:0000256" key="7">
    <source>
        <dbReference type="SAM" id="Phobius"/>
    </source>
</evidence>
<dbReference type="Pfam" id="PF03062">
    <property type="entry name" value="MBOAT"/>
    <property type="match status" value="1"/>
</dbReference>
<evidence type="ECO:0000256" key="1">
    <source>
        <dbReference type="ARBA" id="ARBA00004141"/>
    </source>
</evidence>
<evidence type="ECO:0000256" key="2">
    <source>
        <dbReference type="ARBA" id="ARBA00022679"/>
    </source>
</evidence>
<evidence type="ECO:0000256" key="5">
    <source>
        <dbReference type="ARBA" id="ARBA00023136"/>
    </source>
</evidence>
<dbReference type="GO" id="GO:0016746">
    <property type="term" value="F:acyltransferase activity"/>
    <property type="evidence" value="ECO:0007669"/>
    <property type="project" value="UniProtKB-KW"/>
</dbReference>
<evidence type="ECO:0000313" key="9">
    <source>
        <dbReference type="RefSeq" id="XP_065651693.1"/>
    </source>
</evidence>
<keyword evidence="5 7" id="KW-0472">Membrane</keyword>
<feature type="transmembrane region" description="Helical" evidence="7">
    <location>
        <begin position="388"/>
        <end position="408"/>
    </location>
</feature>
<accession>A0ABM4BRB4</accession>
<gene>
    <name evidence="9" type="primary">LOC101235541</name>
</gene>
<keyword evidence="2" id="KW-0808">Transferase</keyword>